<dbReference type="STRING" id="1860102.ACCAA_580028"/>
<organism evidence="1 2">
    <name type="scientific">Candidatus Accumulibacter aalborgensis</name>
    <dbReference type="NCBI Taxonomy" id="1860102"/>
    <lineage>
        <taxon>Bacteria</taxon>
        <taxon>Pseudomonadati</taxon>
        <taxon>Pseudomonadota</taxon>
        <taxon>Betaproteobacteria</taxon>
        <taxon>Candidatus Accumulibacter</taxon>
    </lineage>
</organism>
<dbReference type="Proteomes" id="UP000199169">
    <property type="component" value="Unassembled WGS sequence"/>
</dbReference>
<accession>A0A1A8XU07</accession>
<reference evidence="1 2" key="1">
    <citation type="submission" date="2016-06" db="EMBL/GenBank/DDBJ databases">
        <authorList>
            <person name="Kjaerup R.B."/>
            <person name="Dalgaard T.S."/>
            <person name="Juul-Madsen H.R."/>
        </authorList>
    </citation>
    <scope>NUCLEOTIDE SEQUENCE [LARGE SCALE GENOMIC DNA]</scope>
    <source>
        <strain evidence="1">3</strain>
    </source>
</reference>
<protein>
    <submittedName>
        <fullName evidence="1">Uncharacterized protein</fullName>
    </submittedName>
</protein>
<evidence type="ECO:0000313" key="1">
    <source>
        <dbReference type="EMBL" id="SBT08545.1"/>
    </source>
</evidence>
<gene>
    <name evidence="1" type="ORF">ACCAA_580028</name>
</gene>
<dbReference type="AlphaFoldDB" id="A0A1A8XU07"/>
<proteinExistence type="predicted"/>
<sequence length="88" mass="9601">MHMYIVHALWEPYCQSHCTPLGSPPDPGIRAEQTIPRDLAQTSSVAIPGDEAADAFLNGGCSVREVDPILEQRRLGPSGLVVAIRHRQ</sequence>
<keyword evidence="2" id="KW-1185">Reference proteome</keyword>
<dbReference type="EMBL" id="FLQX01000136">
    <property type="protein sequence ID" value="SBT08545.1"/>
    <property type="molecule type" value="Genomic_DNA"/>
</dbReference>
<name>A0A1A8XU07_9PROT</name>
<evidence type="ECO:0000313" key="2">
    <source>
        <dbReference type="Proteomes" id="UP000199169"/>
    </source>
</evidence>